<organism evidence="3 4">
    <name type="scientific">Allofrancisella guangzhouensis</name>
    <dbReference type="NCBI Taxonomy" id="594679"/>
    <lineage>
        <taxon>Bacteria</taxon>
        <taxon>Pseudomonadati</taxon>
        <taxon>Pseudomonadota</taxon>
        <taxon>Gammaproteobacteria</taxon>
        <taxon>Thiotrichales</taxon>
        <taxon>Francisellaceae</taxon>
        <taxon>Allofrancisella</taxon>
    </lineage>
</organism>
<feature type="domain" description="Peptidase M16 C-terminal" evidence="2">
    <location>
        <begin position="165"/>
        <end position="338"/>
    </location>
</feature>
<dbReference type="Pfam" id="PF00675">
    <property type="entry name" value="Peptidase_M16"/>
    <property type="match status" value="1"/>
</dbReference>
<gene>
    <name evidence="3" type="ORF">SD28_06215</name>
</gene>
<dbReference type="STRING" id="594679.SD28_06215"/>
<keyword evidence="4" id="KW-1185">Reference proteome</keyword>
<dbReference type="PANTHER" id="PTHR11851:SF224">
    <property type="entry name" value="PROCESSING PROTEASE"/>
    <property type="match status" value="1"/>
</dbReference>
<dbReference type="OrthoDB" id="9811314at2"/>
<dbReference type="EMBL" id="CP010427">
    <property type="protein sequence ID" value="AJC49252.1"/>
    <property type="molecule type" value="Genomic_DNA"/>
</dbReference>
<dbReference type="RefSeq" id="WP_039125137.1">
    <property type="nucleotide sequence ID" value="NZ_CP010427.1"/>
</dbReference>
<feature type="domain" description="Peptidase M16 N-terminal" evidence="1">
    <location>
        <begin position="15"/>
        <end position="157"/>
    </location>
</feature>
<dbReference type="AlphaFoldDB" id="A0A0A8E6M4"/>
<evidence type="ECO:0000313" key="3">
    <source>
        <dbReference type="EMBL" id="AJC49252.1"/>
    </source>
</evidence>
<dbReference type="InterPro" id="IPR011249">
    <property type="entry name" value="Metalloenz_LuxS/M16"/>
</dbReference>
<dbReference type="GO" id="GO:0046872">
    <property type="term" value="F:metal ion binding"/>
    <property type="evidence" value="ECO:0007669"/>
    <property type="project" value="InterPro"/>
</dbReference>
<reference evidence="3 4" key="1">
    <citation type="submission" date="2014-12" db="EMBL/GenBank/DDBJ databases">
        <title>Complete genome sequence of Francisella guanzhouensis strain 08HL01032 isolated from air-conditioning system in China.</title>
        <authorList>
            <person name="Svensson D."/>
            <person name="Ohrman C."/>
            <person name="Backman S."/>
            <person name="Karlsson E."/>
            <person name="Nilsson E."/>
            <person name="Bystrom M."/>
            <person name="Larkeryd A."/>
            <person name="Stenberg P."/>
            <person name="Scholtz H.C."/>
            <person name="Forsman M."/>
            <person name="Sjodin A."/>
        </authorList>
    </citation>
    <scope>NUCLEOTIDE SEQUENCE [LARGE SCALE GENOMIC DNA]</scope>
    <source>
        <strain evidence="3 4">08HL01032</strain>
    </source>
</reference>
<dbReference type="InterPro" id="IPR007863">
    <property type="entry name" value="Peptidase_M16_C"/>
</dbReference>
<proteinExistence type="predicted"/>
<dbReference type="SUPFAM" id="SSF63411">
    <property type="entry name" value="LuxS/MPP-like metallohydrolase"/>
    <property type="match status" value="2"/>
</dbReference>
<dbReference type="KEGG" id="fgu:SD28_06215"/>
<accession>A0A0A8E6M4</accession>
<evidence type="ECO:0000313" key="4">
    <source>
        <dbReference type="Proteomes" id="UP000031104"/>
    </source>
</evidence>
<dbReference type="HOGENOM" id="CLU_009902_6_0_6"/>
<dbReference type="Proteomes" id="UP000031104">
    <property type="component" value="Chromosome"/>
</dbReference>
<evidence type="ECO:0000259" key="1">
    <source>
        <dbReference type="Pfam" id="PF00675"/>
    </source>
</evidence>
<dbReference type="Gene3D" id="3.30.830.10">
    <property type="entry name" value="Metalloenzyme, LuxS/M16 peptidase-like"/>
    <property type="match status" value="2"/>
</dbReference>
<dbReference type="InterPro" id="IPR011765">
    <property type="entry name" value="Pept_M16_N"/>
</dbReference>
<dbReference type="PANTHER" id="PTHR11851">
    <property type="entry name" value="METALLOPROTEASE"/>
    <property type="match status" value="1"/>
</dbReference>
<dbReference type="Pfam" id="PF05193">
    <property type="entry name" value="Peptidase_M16_C"/>
    <property type="match status" value="1"/>
</dbReference>
<dbReference type="InterPro" id="IPR050361">
    <property type="entry name" value="MPP/UQCRC_Complex"/>
</dbReference>
<evidence type="ECO:0000259" key="2">
    <source>
        <dbReference type="Pfam" id="PF05193"/>
    </source>
</evidence>
<sequence length="407" mass="45724">MIQKLNINNTNIYFQRDTNLPMVDIQLNFRAGSAFDDRLNGLADLAVSLFATKTKSSTEQELINKITDIGASIHAETSKEFFCVKVRILSESHVLDQTMTILREIFTEPDFDENILEREKLQTLTHIDYLHKQSTYLASLEFSKQLFAENPYSHPTIGYKSSIQKITIKDITNFYNKYICASNANICVVGDISKSDTQKLAKEIINSLHKGQANTQNFIQLPAKPIIVEKQFSSNQTSILIGHQLLVDILDPLYFPLKLGDEILGGSGLNSLLFNKVREELGLVYNISSNANINPDYGSFVISAQTSNPNLALKTIKEVYEDFVYKKIDEESVANTKKHIEGTHLLTSVKNSSKLSMLSSIANKELPLDFFDQYVENINSVTPAQINQAFQQIQKNAIVTVIVGDVK</sequence>
<protein>
    <submittedName>
        <fullName evidence="3">Peptidase M16</fullName>
    </submittedName>
</protein>
<name>A0A0A8E6M4_9GAMM</name>